<evidence type="ECO:0000313" key="9">
    <source>
        <dbReference type="EMBL" id="HIH07852.1"/>
    </source>
</evidence>
<evidence type="ECO:0000259" key="7">
    <source>
        <dbReference type="Pfam" id="PF01137"/>
    </source>
</evidence>
<feature type="binding site" evidence="5">
    <location>
        <begin position="280"/>
        <end position="284"/>
    </location>
    <ligand>
        <name>ATP</name>
        <dbReference type="ChEBI" id="CHEBI:30616"/>
    </ligand>
</feature>
<evidence type="ECO:0000313" key="10">
    <source>
        <dbReference type="Proteomes" id="UP000577419"/>
    </source>
</evidence>
<dbReference type="InterPro" id="IPR017770">
    <property type="entry name" value="RNA3'_term_phos_cyc_type_1"/>
</dbReference>
<dbReference type="NCBIfam" id="TIGR03399">
    <property type="entry name" value="RNA_3prim_cycl"/>
    <property type="match status" value="1"/>
</dbReference>
<organism evidence="9 10">
    <name type="scientific">Candidatus Iainarchaeum sp</name>
    <dbReference type="NCBI Taxonomy" id="3101447"/>
    <lineage>
        <taxon>Archaea</taxon>
        <taxon>Candidatus Iainarchaeota</taxon>
        <taxon>Candidatus Iainarchaeia</taxon>
        <taxon>Candidatus Iainarchaeales</taxon>
        <taxon>Candidatus Iainarchaeaceae</taxon>
        <taxon>Candidatus Iainarchaeum</taxon>
    </lineage>
</organism>
<dbReference type="InterPro" id="IPR023797">
    <property type="entry name" value="RNA3'_phos_cyclase_dom"/>
</dbReference>
<dbReference type="InterPro" id="IPR000228">
    <property type="entry name" value="RNA3'_term_phos_cyc"/>
</dbReference>
<dbReference type="InterPro" id="IPR013792">
    <property type="entry name" value="RNA3'P_cycl/enolpyr_Trfase_a/b"/>
</dbReference>
<comment type="function">
    <text evidence="5">Catalyzes the conversion of 3'-phosphate to a 2',3'-cyclic phosphodiester at the end of RNA. The mechanism of action of the enzyme occurs in 3 steps: (A) adenylation of the enzyme by ATP; (B) transfer of adenylate to an RNA-N3'P to produce RNA-N3'PP5'A; (C) and attack of the adjacent 2'-hydroxyl on the 3'-phosphorus in the diester linkage to produce the cyclic end product. The biological role of this enzyme is unknown but it is likely to function in some aspects of cellular RNA processing.</text>
</comment>
<dbReference type="PANTHER" id="PTHR11096">
    <property type="entry name" value="RNA 3' TERMINAL PHOSPHATE CYCLASE"/>
    <property type="match status" value="1"/>
</dbReference>
<dbReference type="PANTHER" id="PTHR11096:SF0">
    <property type="entry name" value="RNA 3'-TERMINAL PHOSPHATE CYCLASE"/>
    <property type="match status" value="1"/>
</dbReference>
<proteinExistence type="inferred from homology"/>
<reference evidence="10" key="1">
    <citation type="journal article" date="2020" name="bioRxiv">
        <title>A rank-normalized archaeal taxonomy based on genome phylogeny resolves widespread incomplete and uneven classifications.</title>
        <authorList>
            <person name="Rinke C."/>
            <person name="Chuvochina M."/>
            <person name="Mussig A.J."/>
            <person name="Chaumeil P.-A."/>
            <person name="Waite D.W."/>
            <person name="Whitman W.B."/>
            <person name="Parks D.H."/>
            <person name="Hugenholtz P."/>
        </authorList>
    </citation>
    <scope>NUCLEOTIDE SEQUENCE [LARGE SCALE GENOMIC DNA]</scope>
</reference>
<keyword evidence="5" id="KW-0963">Cytoplasm</keyword>
<dbReference type="InterPro" id="IPR013791">
    <property type="entry name" value="RNA3'-term_phos_cycl_insert"/>
</dbReference>
<comment type="similarity">
    <text evidence="1 5">Belongs to the RNA 3'-terminal cyclase family. Type 1 subfamily.</text>
</comment>
<dbReference type="Pfam" id="PF01137">
    <property type="entry name" value="RTC"/>
    <property type="match status" value="1"/>
</dbReference>
<evidence type="ECO:0000256" key="4">
    <source>
        <dbReference type="ARBA" id="ARBA00022741"/>
    </source>
</evidence>
<dbReference type="InterPro" id="IPR037136">
    <property type="entry name" value="RNA3'_phos_cyclase_dom_sf"/>
</dbReference>
<feature type="domain" description="RNA 3'-terminal phosphate cyclase" evidence="7">
    <location>
        <begin position="6"/>
        <end position="323"/>
    </location>
</feature>
<evidence type="ECO:0000256" key="6">
    <source>
        <dbReference type="NCBIfam" id="TIGR03399"/>
    </source>
</evidence>
<dbReference type="GO" id="GO:0006396">
    <property type="term" value="P:RNA processing"/>
    <property type="evidence" value="ECO:0007669"/>
    <property type="project" value="UniProtKB-UniRule"/>
</dbReference>
<comment type="caution">
    <text evidence="9">The sequence shown here is derived from an EMBL/GenBank/DDBJ whole genome shotgun (WGS) entry which is preliminary data.</text>
</comment>
<keyword evidence="5" id="KW-0067">ATP-binding</keyword>
<evidence type="ECO:0000256" key="1">
    <source>
        <dbReference type="ARBA" id="ARBA00009206"/>
    </source>
</evidence>
<evidence type="ECO:0000256" key="3">
    <source>
        <dbReference type="ARBA" id="ARBA00022598"/>
    </source>
</evidence>
<dbReference type="EMBL" id="DUFG01000005">
    <property type="protein sequence ID" value="HIH07852.1"/>
    <property type="molecule type" value="Genomic_DNA"/>
</dbReference>
<dbReference type="HAMAP" id="MF_00200">
    <property type="entry name" value="RTC"/>
    <property type="match status" value="1"/>
</dbReference>
<dbReference type="GO" id="GO:0003963">
    <property type="term" value="F:RNA-3'-phosphate cyclase activity"/>
    <property type="evidence" value="ECO:0007669"/>
    <property type="project" value="UniProtKB-UniRule"/>
</dbReference>
<dbReference type="SUPFAM" id="SSF55205">
    <property type="entry name" value="EPT/RTPC-like"/>
    <property type="match status" value="2"/>
</dbReference>
<dbReference type="SUPFAM" id="SSF52913">
    <property type="entry name" value="RNA 3'-terminal phosphate cyclase, RPTC, insert domain"/>
    <property type="match status" value="1"/>
</dbReference>
<dbReference type="GO" id="GO:0005524">
    <property type="term" value="F:ATP binding"/>
    <property type="evidence" value="ECO:0007669"/>
    <property type="project" value="UniProtKB-KW"/>
</dbReference>
<dbReference type="EC" id="6.5.1.4" evidence="5 6"/>
<protein>
    <recommendedName>
        <fullName evidence="2 5">RNA 3'-terminal phosphate cyclase</fullName>
        <shortName evidence="5">RNA cyclase</shortName>
        <shortName evidence="5">RNA-3'-phosphate cyclase</shortName>
        <ecNumber evidence="5 6">6.5.1.4</ecNumber>
    </recommendedName>
</protein>
<dbReference type="Gene3D" id="3.65.10.20">
    <property type="entry name" value="RNA 3'-terminal phosphate cyclase domain"/>
    <property type="match status" value="1"/>
</dbReference>
<evidence type="ECO:0000256" key="2">
    <source>
        <dbReference type="ARBA" id="ARBA00021428"/>
    </source>
</evidence>
<dbReference type="GO" id="GO:0005737">
    <property type="term" value="C:cytoplasm"/>
    <property type="evidence" value="ECO:0007669"/>
    <property type="project" value="UniProtKB-SubCell"/>
</dbReference>
<dbReference type="Pfam" id="PF05189">
    <property type="entry name" value="RTC_insert"/>
    <property type="match status" value="1"/>
</dbReference>
<accession>A0A7J4IQZ6</accession>
<feature type="binding site" evidence="5">
    <location>
        <position position="97"/>
    </location>
    <ligand>
        <name>ATP</name>
        <dbReference type="ChEBI" id="CHEBI:30616"/>
    </ligand>
</feature>
<keyword evidence="4 5" id="KW-0547">Nucleotide-binding</keyword>
<dbReference type="Proteomes" id="UP000577419">
    <property type="component" value="Unassembled WGS sequence"/>
</dbReference>
<comment type="catalytic activity">
    <reaction evidence="5">
        <text>a 3'-end 3'-phospho-ribonucleotide-RNA + ATP = a 3'-end 2',3'-cyclophospho-ribonucleotide-RNA + AMP + diphosphate</text>
        <dbReference type="Rhea" id="RHEA:23976"/>
        <dbReference type="Rhea" id="RHEA-COMP:10463"/>
        <dbReference type="Rhea" id="RHEA-COMP:10464"/>
        <dbReference type="ChEBI" id="CHEBI:30616"/>
        <dbReference type="ChEBI" id="CHEBI:33019"/>
        <dbReference type="ChEBI" id="CHEBI:83062"/>
        <dbReference type="ChEBI" id="CHEBI:83064"/>
        <dbReference type="ChEBI" id="CHEBI:456215"/>
        <dbReference type="EC" id="6.5.1.4"/>
    </reaction>
</comment>
<dbReference type="AlphaFoldDB" id="A0A7J4IQZ6"/>
<gene>
    <name evidence="5" type="primary">rtcA</name>
    <name evidence="9" type="ORF">HA237_00610</name>
</gene>
<evidence type="ECO:0000259" key="8">
    <source>
        <dbReference type="Pfam" id="PF05189"/>
    </source>
</evidence>
<dbReference type="PIRSF" id="PIRSF005378">
    <property type="entry name" value="RNA3'_term_phos_cycl_euk"/>
    <property type="match status" value="1"/>
</dbReference>
<comment type="subcellular location">
    <subcellularLocation>
        <location evidence="5">Cytoplasm</location>
    </subcellularLocation>
</comment>
<evidence type="ECO:0000256" key="5">
    <source>
        <dbReference type="HAMAP-Rule" id="MF_00200"/>
    </source>
</evidence>
<keyword evidence="3 5" id="KW-0436">Ligase</keyword>
<dbReference type="Gene3D" id="3.30.360.20">
    <property type="entry name" value="RNA 3'-terminal phosphate cyclase, insert domain"/>
    <property type="match status" value="1"/>
</dbReference>
<sequence>MLEVNGESGGQMLRSSLGLSALLRKPVTIYNIRAKRPNPGLQAQHLTGLNTLKILSSAKVHGAVKGSMKVVFKPEQFSGGNLNVNIGTAGSVMLLVQAVMLPSMLKETKLRIFGGTDVPFAPSFNYSEKVLFPVLSKMNARFSASLVSRGFYPKGNGSISFKSLPAELPLNPIKLTKKKKVKFVWLFSHSASLPQEVARVQALAAKNTLKELGIEVVERISSKQQGTSIGSAIDLIAKAGPASIGANALGARGKPAEEVGKEAAEKLLKELNSNAAVDSHLVDQLIPFMALAKGKSEILCPELSEHTKNNIAVAEKFLGVKFNSVQENNAVKLWVEGAAFS</sequence>
<feature type="active site" description="Tele-AMP-histidine intermediate" evidence="5">
    <location>
        <position position="306"/>
    </location>
</feature>
<feature type="domain" description="RNA 3'-terminal phosphate cyclase insert" evidence="8">
    <location>
        <begin position="178"/>
        <end position="271"/>
    </location>
</feature>
<name>A0A7J4IQZ6_9ARCH</name>
<dbReference type="InterPro" id="IPR036553">
    <property type="entry name" value="RPTC_insert"/>
</dbReference>